<dbReference type="RefSeq" id="WP_131515218.1">
    <property type="nucleotide sequence ID" value="NZ_SJKD01000004.1"/>
</dbReference>
<proteinExistence type="predicted"/>
<organism evidence="3 4">
    <name type="scientific">Kribbella capetownensis</name>
    <dbReference type="NCBI Taxonomy" id="1572659"/>
    <lineage>
        <taxon>Bacteria</taxon>
        <taxon>Bacillati</taxon>
        <taxon>Actinomycetota</taxon>
        <taxon>Actinomycetes</taxon>
        <taxon>Propionibacteriales</taxon>
        <taxon>Kribbellaceae</taxon>
        <taxon>Kribbella</taxon>
    </lineage>
</organism>
<feature type="transmembrane region" description="Helical" evidence="1">
    <location>
        <begin position="113"/>
        <end position="130"/>
    </location>
</feature>
<evidence type="ECO:0000259" key="2">
    <source>
        <dbReference type="Pfam" id="PF23636"/>
    </source>
</evidence>
<comment type="caution">
    <text evidence="3">The sequence shown here is derived from an EMBL/GenBank/DDBJ whole genome shotgun (WGS) entry which is preliminary data.</text>
</comment>
<feature type="transmembrane region" description="Helical" evidence="1">
    <location>
        <begin position="62"/>
        <end position="83"/>
    </location>
</feature>
<name>A0A4R0JNZ7_9ACTN</name>
<evidence type="ECO:0000313" key="3">
    <source>
        <dbReference type="EMBL" id="TCC48981.1"/>
    </source>
</evidence>
<accession>A0A4R0JNZ7</accession>
<gene>
    <name evidence="3" type="ORF">E0H75_20720</name>
</gene>
<keyword evidence="1" id="KW-1133">Transmembrane helix</keyword>
<protein>
    <recommendedName>
        <fullName evidence="2">DUF7144 domain-containing protein</fullName>
    </recommendedName>
</protein>
<sequence>MTDTDRSTAKPRQVWAGPITFAGVMMIVLGLSHGFQGFVALFNEEYYAVEKNGLAIHMGYTGWVWTHLIVGTVVFVAGFCVLVGQVWARVVGVIIAVVSILVNAAFLAAAPGWSTIMIAVDILVIWALTFHGRDVRPRHGAGARP</sequence>
<dbReference type="AlphaFoldDB" id="A0A4R0JNZ7"/>
<dbReference type="OrthoDB" id="4482242at2"/>
<dbReference type="EMBL" id="SJKD01000004">
    <property type="protein sequence ID" value="TCC48981.1"/>
    <property type="molecule type" value="Genomic_DNA"/>
</dbReference>
<feature type="domain" description="DUF7144" evidence="2">
    <location>
        <begin position="19"/>
        <end position="133"/>
    </location>
</feature>
<keyword evidence="1" id="KW-0472">Membrane</keyword>
<keyword evidence="1" id="KW-0812">Transmembrane</keyword>
<evidence type="ECO:0000313" key="4">
    <source>
        <dbReference type="Proteomes" id="UP000293342"/>
    </source>
</evidence>
<feature type="transmembrane region" description="Helical" evidence="1">
    <location>
        <begin position="21"/>
        <end position="42"/>
    </location>
</feature>
<feature type="transmembrane region" description="Helical" evidence="1">
    <location>
        <begin position="90"/>
        <end position="107"/>
    </location>
</feature>
<dbReference type="InterPro" id="IPR055568">
    <property type="entry name" value="DUF7144"/>
</dbReference>
<keyword evidence="4" id="KW-1185">Reference proteome</keyword>
<evidence type="ECO:0000256" key="1">
    <source>
        <dbReference type="SAM" id="Phobius"/>
    </source>
</evidence>
<dbReference type="Pfam" id="PF23636">
    <property type="entry name" value="DUF7144"/>
    <property type="match status" value="1"/>
</dbReference>
<reference evidence="3 4" key="1">
    <citation type="submission" date="2019-02" db="EMBL/GenBank/DDBJ databases">
        <title>Kribbella capetownensis sp. nov. and Kribbella speibonae sp. nov., isolated from soil.</title>
        <authorList>
            <person name="Curtis S.M."/>
            <person name="Norton I."/>
            <person name="Everest G.J."/>
            <person name="Meyers P.R."/>
        </authorList>
    </citation>
    <scope>NUCLEOTIDE SEQUENCE [LARGE SCALE GENOMIC DNA]</scope>
    <source>
        <strain evidence="3 4">YM53</strain>
    </source>
</reference>
<dbReference type="Proteomes" id="UP000293342">
    <property type="component" value="Unassembled WGS sequence"/>
</dbReference>